<reference evidence="17 18" key="1">
    <citation type="submission" date="2020-03" db="EMBL/GenBank/DDBJ databases">
        <title>Metagenomic, metatranscriptomic, and metabolomic analyses revealed the key microbes and metabolic features during the fermentation of ganjang, Korean traditional soy sauce.</title>
        <authorList>
            <person name="Chun B.H."/>
            <person name="Jeon C.O."/>
        </authorList>
    </citation>
    <scope>NUCLEOTIDE SEQUENCE [LARGE SCALE GENOMIC DNA]</scope>
    <source>
        <strain evidence="17 18">KG14</strain>
    </source>
</reference>
<dbReference type="SMART" id="SM00878">
    <property type="entry name" value="Biotin_carb_C"/>
    <property type="match status" value="1"/>
</dbReference>
<dbReference type="FunFam" id="3.30.1490.20:FF:000003">
    <property type="entry name" value="acetyl-CoA carboxylase isoform X1"/>
    <property type="match status" value="1"/>
</dbReference>
<dbReference type="InterPro" id="IPR005482">
    <property type="entry name" value="Biotin_COase_C"/>
</dbReference>
<dbReference type="InterPro" id="IPR011761">
    <property type="entry name" value="ATP-grasp"/>
</dbReference>
<dbReference type="PANTHER" id="PTHR18866">
    <property type="entry name" value="CARBOXYLASE:PYRUVATE/ACETYL-COA/PROPIONYL-COA CARBOXYLASE"/>
    <property type="match status" value="1"/>
</dbReference>
<evidence type="ECO:0000256" key="9">
    <source>
        <dbReference type="ARBA" id="ARBA00022946"/>
    </source>
</evidence>
<dbReference type="GO" id="GO:0004075">
    <property type="term" value="F:biotin carboxylase activity"/>
    <property type="evidence" value="ECO:0007669"/>
    <property type="project" value="UniProtKB-EC"/>
</dbReference>
<evidence type="ECO:0000256" key="10">
    <source>
        <dbReference type="ARBA" id="ARBA00023267"/>
    </source>
</evidence>
<organism evidence="17 18">
    <name type="scientific">Marinobacter adhaerens</name>
    <dbReference type="NCBI Taxonomy" id="1033846"/>
    <lineage>
        <taxon>Bacteria</taxon>
        <taxon>Pseudomonadati</taxon>
        <taxon>Pseudomonadota</taxon>
        <taxon>Gammaproteobacteria</taxon>
        <taxon>Pseudomonadales</taxon>
        <taxon>Marinobacteraceae</taxon>
        <taxon>Marinobacter</taxon>
    </lineage>
</organism>
<evidence type="ECO:0000256" key="13">
    <source>
        <dbReference type="PROSITE-ProRule" id="PRU00409"/>
    </source>
</evidence>
<evidence type="ECO:0000256" key="1">
    <source>
        <dbReference type="ARBA" id="ARBA00001953"/>
    </source>
</evidence>
<evidence type="ECO:0000256" key="11">
    <source>
        <dbReference type="ARBA" id="ARBA00033786"/>
    </source>
</evidence>
<comment type="catalytic activity">
    <reaction evidence="12">
        <text>N(6)-biotinyl-L-lysyl-[protein] + hydrogencarbonate + ATP = N(6)-carboxybiotinyl-L-lysyl-[protein] + ADP + phosphate + H(+)</text>
        <dbReference type="Rhea" id="RHEA:13501"/>
        <dbReference type="Rhea" id="RHEA-COMP:10505"/>
        <dbReference type="Rhea" id="RHEA-COMP:10506"/>
        <dbReference type="ChEBI" id="CHEBI:15378"/>
        <dbReference type="ChEBI" id="CHEBI:17544"/>
        <dbReference type="ChEBI" id="CHEBI:30616"/>
        <dbReference type="ChEBI" id="CHEBI:43474"/>
        <dbReference type="ChEBI" id="CHEBI:83144"/>
        <dbReference type="ChEBI" id="CHEBI:83145"/>
        <dbReference type="ChEBI" id="CHEBI:456216"/>
        <dbReference type="EC" id="6.3.4.14"/>
    </reaction>
</comment>
<dbReference type="EMBL" id="JABEVQ010000003">
    <property type="protein sequence ID" value="NWN91246.1"/>
    <property type="molecule type" value="Genomic_DNA"/>
</dbReference>
<keyword evidence="8 13" id="KW-0067">ATP-binding</keyword>
<keyword evidence="10" id="KW-0092">Biotin</keyword>
<evidence type="ECO:0000259" key="16">
    <source>
        <dbReference type="PROSITE" id="PS50979"/>
    </source>
</evidence>
<dbReference type="Proteomes" id="UP000536442">
    <property type="component" value="Unassembled WGS sequence"/>
</dbReference>
<evidence type="ECO:0000259" key="15">
    <source>
        <dbReference type="PROSITE" id="PS50975"/>
    </source>
</evidence>
<comment type="cofactor">
    <cofactor evidence="1">
        <name>biotin</name>
        <dbReference type="ChEBI" id="CHEBI:57586"/>
    </cofactor>
</comment>
<comment type="pathway">
    <text evidence="3">Lipid metabolism; malonyl-CoA biosynthesis; malonyl-CoA from acetyl-CoA: step 1/1.</text>
</comment>
<dbReference type="AlphaFoldDB" id="A0A851HUK4"/>
<protein>
    <recommendedName>
        <fullName evidence="5">Biotin carboxylase</fullName>
    </recommendedName>
    <alternativeName>
        <fullName evidence="11">Acetyl-coenzyme A carboxylase biotin carboxylase subunit A</fullName>
    </alternativeName>
</protein>
<dbReference type="Pfam" id="PF00289">
    <property type="entry name" value="Biotin_carb_N"/>
    <property type="match status" value="1"/>
</dbReference>
<dbReference type="SUPFAM" id="SSF51230">
    <property type="entry name" value="Single hybrid motif"/>
    <property type="match status" value="1"/>
</dbReference>
<dbReference type="GO" id="GO:0046872">
    <property type="term" value="F:metal ion binding"/>
    <property type="evidence" value="ECO:0007669"/>
    <property type="project" value="InterPro"/>
</dbReference>
<dbReference type="PROSITE" id="PS50979">
    <property type="entry name" value="BC"/>
    <property type="match status" value="1"/>
</dbReference>
<dbReference type="PANTHER" id="PTHR18866:SF33">
    <property type="entry name" value="METHYLCROTONOYL-COA CARBOXYLASE SUBUNIT ALPHA, MITOCHONDRIAL-RELATED"/>
    <property type="match status" value="1"/>
</dbReference>
<gene>
    <name evidence="17" type="ORF">HLV39_07040</name>
</gene>
<dbReference type="PROSITE" id="PS50968">
    <property type="entry name" value="BIOTINYL_LIPOYL"/>
    <property type="match status" value="1"/>
</dbReference>
<dbReference type="FunFam" id="2.40.50.100:FF:000003">
    <property type="entry name" value="Acetyl-CoA carboxylase biotin carboxyl carrier protein"/>
    <property type="match status" value="1"/>
</dbReference>
<dbReference type="Pfam" id="PF00364">
    <property type="entry name" value="Biotin_lipoyl"/>
    <property type="match status" value="1"/>
</dbReference>
<evidence type="ECO:0000256" key="5">
    <source>
        <dbReference type="ARBA" id="ARBA00017242"/>
    </source>
</evidence>
<dbReference type="InterPro" id="IPR005479">
    <property type="entry name" value="CPAse_ATP-bd"/>
</dbReference>
<sequence length="656" mass="71064">MLKKLLIANRGEIAVRIIRTAKALGYRTVAVYSEADAHAMHTELADEAVCIGPAQVAASYLNAESILEAARKTGADCIHPGYGFLSENAGFSNACKDAGIVFVGPPANAIELMGSKRRSKIAMQEAGVPVVPGFEGDNASDDELIAAAADLGYPLMIKASAGGGGRGMRLVSDPSGLADNIKRARSESRQAFGDDELILEKAVIEPRHVEIQIFADQHGNAVYLGERDCSVQRRHQKVVEEAPSPFVTPDLRAAMGKAAVKAALACNYEGAGTVEFLVDKDRNFYFLEMNTRLQVEHPVTELVTGQDLVAWQLRVAEGLALPLAQEDIQLNGHAIEVRLYAEDPAHDFTPQTGPLHIFQPAEGEGLRFDTGVRSGDDVTPHYDPMLAKVIAWGNNRDEARRRLIRALEDTRVFGVTTNRYFLSRIIADNTFGAGQATTAFLQQAFSDDPSLQPARLNIRKLALAACVLAHGATGAQTWSNAPATTTPIKLSTGNETVDLLVQSQGDSLSCRFEDEVHELKEISIHHDVLCFTDNGVRQRCHYHRHGDSLYLQAFGESWSVTDLTHQPAASANGTGSGRIQASMDGAIIDVVAEPGQAVLQGETLIILEAMKMEHPVKADCDGVIHQILTNKGDQVKRNQLLVEITTGELSEQENKK</sequence>
<dbReference type="InterPro" id="IPR001882">
    <property type="entry name" value="Biotin_BS"/>
</dbReference>
<dbReference type="FunFam" id="3.30.470.20:FF:000028">
    <property type="entry name" value="Methylcrotonoyl-CoA carboxylase subunit alpha, mitochondrial"/>
    <property type="match status" value="1"/>
</dbReference>
<evidence type="ECO:0000259" key="14">
    <source>
        <dbReference type="PROSITE" id="PS50968"/>
    </source>
</evidence>
<evidence type="ECO:0000256" key="2">
    <source>
        <dbReference type="ARBA" id="ARBA00003761"/>
    </source>
</evidence>
<dbReference type="SUPFAM" id="SSF52440">
    <property type="entry name" value="PreATP-grasp domain"/>
    <property type="match status" value="1"/>
</dbReference>
<keyword evidence="9" id="KW-0809">Transit peptide</keyword>
<evidence type="ECO:0000313" key="17">
    <source>
        <dbReference type="EMBL" id="NWN91246.1"/>
    </source>
</evidence>
<dbReference type="Gene3D" id="3.30.470.20">
    <property type="entry name" value="ATP-grasp fold, B domain"/>
    <property type="match status" value="1"/>
</dbReference>
<dbReference type="InterPro" id="IPR011053">
    <property type="entry name" value="Single_hybrid_motif"/>
</dbReference>
<dbReference type="PROSITE" id="PS00866">
    <property type="entry name" value="CPSASE_1"/>
    <property type="match status" value="1"/>
</dbReference>
<dbReference type="PROSITE" id="PS00188">
    <property type="entry name" value="BIOTIN"/>
    <property type="match status" value="1"/>
</dbReference>
<dbReference type="InterPro" id="IPR005481">
    <property type="entry name" value="BC-like_N"/>
</dbReference>
<comment type="subunit">
    <text evidence="4">Acetyl-CoA carboxylase is a heterohexamer of biotin carboxyl carrier protein, biotin carboxylase and the two subunits of carboxyl transferase in a 2:2 complex.</text>
</comment>
<dbReference type="PROSITE" id="PS50975">
    <property type="entry name" value="ATP_GRASP"/>
    <property type="match status" value="1"/>
</dbReference>
<dbReference type="SUPFAM" id="SSF56059">
    <property type="entry name" value="Glutathione synthetase ATP-binding domain-like"/>
    <property type="match status" value="1"/>
</dbReference>
<dbReference type="Gene3D" id="2.40.50.100">
    <property type="match status" value="1"/>
</dbReference>
<feature type="domain" description="Lipoyl-binding" evidence="14">
    <location>
        <begin position="568"/>
        <end position="645"/>
    </location>
</feature>
<dbReference type="GO" id="GO:0005524">
    <property type="term" value="F:ATP binding"/>
    <property type="evidence" value="ECO:0007669"/>
    <property type="project" value="UniProtKB-UniRule"/>
</dbReference>
<evidence type="ECO:0000313" key="18">
    <source>
        <dbReference type="Proteomes" id="UP000536442"/>
    </source>
</evidence>
<feature type="domain" description="Biotin carboxylation" evidence="16">
    <location>
        <begin position="1"/>
        <end position="446"/>
    </location>
</feature>
<keyword evidence="7 13" id="KW-0547">Nucleotide-binding</keyword>
<evidence type="ECO:0000256" key="7">
    <source>
        <dbReference type="ARBA" id="ARBA00022741"/>
    </source>
</evidence>
<comment type="function">
    <text evidence="2">This protein is a component of the acetyl coenzyme A carboxylase complex; first, biotin carboxylase catalyzes the carboxylation of the carrier protein and then the transcarboxylase transfers the carboxyl group to form malonyl-CoA.</text>
</comment>
<evidence type="ECO:0000256" key="4">
    <source>
        <dbReference type="ARBA" id="ARBA00011750"/>
    </source>
</evidence>
<dbReference type="InterPro" id="IPR000089">
    <property type="entry name" value="Biotin_lipoyl"/>
</dbReference>
<evidence type="ECO:0000256" key="12">
    <source>
        <dbReference type="ARBA" id="ARBA00048600"/>
    </source>
</evidence>
<dbReference type="Gene3D" id="3.30.700.40">
    <property type="match status" value="1"/>
</dbReference>
<accession>A0A851HUK4</accession>
<name>A0A851HUK4_9GAMM</name>
<proteinExistence type="predicted"/>
<dbReference type="InterPro" id="IPR011764">
    <property type="entry name" value="Biotin_carboxylation_dom"/>
</dbReference>
<keyword evidence="6" id="KW-0436">Ligase</keyword>
<dbReference type="InterPro" id="IPR050856">
    <property type="entry name" value="Biotin_carboxylase_complex"/>
</dbReference>
<dbReference type="InterPro" id="IPR016185">
    <property type="entry name" value="PreATP-grasp_dom_sf"/>
</dbReference>
<dbReference type="FunFam" id="3.40.50.20:FF:000010">
    <property type="entry name" value="Propionyl-CoA carboxylase subunit alpha"/>
    <property type="match status" value="1"/>
</dbReference>
<evidence type="ECO:0000256" key="3">
    <source>
        <dbReference type="ARBA" id="ARBA00004956"/>
    </source>
</evidence>
<dbReference type="PROSITE" id="PS00867">
    <property type="entry name" value="CPSASE_2"/>
    <property type="match status" value="1"/>
</dbReference>
<dbReference type="SUPFAM" id="SSF51246">
    <property type="entry name" value="Rudiment single hybrid motif"/>
    <property type="match status" value="1"/>
</dbReference>
<keyword evidence="18" id="KW-1185">Reference proteome</keyword>
<dbReference type="Pfam" id="PF02785">
    <property type="entry name" value="Biotin_carb_C"/>
    <property type="match status" value="1"/>
</dbReference>
<comment type="caution">
    <text evidence="17">The sequence shown here is derived from an EMBL/GenBank/DDBJ whole genome shotgun (WGS) entry which is preliminary data.</text>
</comment>
<evidence type="ECO:0000256" key="8">
    <source>
        <dbReference type="ARBA" id="ARBA00022840"/>
    </source>
</evidence>
<dbReference type="NCBIfam" id="NF006367">
    <property type="entry name" value="PRK08591.1"/>
    <property type="match status" value="1"/>
</dbReference>
<dbReference type="CDD" id="cd06850">
    <property type="entry name" value="biotinyl_domain"/>
    <property type="match status" value="1"/>
</dbReference>
<evidence type="ECO:0000256" key="6">
    <source>
        <dbReference type="ARBA" id="ARBA00022598"/>
    </source>
</evidence>
<dbReference type="Pfam" id="PF02786">
    <property type="entry name" value="CPSase_L_D2"/>
    <property type="match status" value="1"/>
</dbReference>
<feature type="domain" description="ATP-grasp" evidence="15">
    <location>
        <begin position="120"/>
        <end position="317"/>
    </location>
</feature>
<dbReference type="InterPro" id="IPR011054">
    <property type="entry name" value="Rudment_hybrid_motif"/>
</dbReference>